<accession>A0A8H6LXQ1</accession>
<dbReference type="SUPFAM" id="SSF52540">
    <property type="entry name" value="P-loop containing nucleoside triphosphate hydrolases"/>
    <property type="match status" value="1"/>
</dbReference>
<keyword evidence="1" id="KW-0067">ATP-binding</keyword>
<feature type="transmembrane region" description="Helical" evidence="2">
    <location>
        <begin position="68"/>
        <end position="90"/>
    </location>
</feature>
<dbReference type="GO" id="GO:0006310">
    <property type="term" value="P:DNA recombination"/>
    <property type="evidence" value="ECO:0007669"/>
    <property type="project" value="UniProtKB-KW"/>
</dbReference>
<dbReference type="InterPro" id="IPR027417">
    <property type="entry name" value="P-loop_NTPase"/>
</dbReference>
<dbReference type="EC" id="5.6.2.3" evidence="1"/>
<dbReference type="PANTHER" id="PTHR47642">
    <property type="entry name" value="ATP-DEPENDENT DNA HELICASE"/>
    <property type="match status" value="1"/>
</dbReference>
<dbReference type="AlphaFoldDB" id="A0A8H6LXQ1"/>
<dbReference type="EMBL" id="JACGCI010000111">
    <property type="protein sequence ID" value="KAF6744981.1"/>
    <property type="molecule type" value="Genomic_DNA"/>
</dbReference>
<keyword evidence="2" id="KW-0812">Transmembrane</keyword>
<proteinExistence type="inferred from homology"/>
<dbReference type="GO" id="GO:0006281">
    <property type="term" value="P:DNA repair"/>
    <property type="evidence" value="ECO:0007669"/>
    <property type="project" value="UniProtKB-KW"/>
</dbReference>
<dbReference type="InterPro" id="IPR051055">
    <property type="entry name" value="PIF1_helicase"/>
</dbReference>
<evidence type="ECO:0000256" key="2">
    <source>
        <dbReference type="SAM" id="Phobius"/>
    </source>
</evidence>
<dbReference type="GO" id="GO:0043139">
    <property type="term" value="F:5'-3' DNA helicase activity"/>
    <property type="evidence" value="ECO:0007669"/>
    <property type="project" value="UniProtKB-EC"/>
</dbReference>
<dbReference type="GO" id="GO:0016787">
    <property type="term" value="F:hydrolase activity"/>
    <property type="evidence" value="ECO:0007669"/>
    <property type="project" value="UniProtKB-KW"/>
</dbReference>
<keyword evidence="1" id="KW-0547">Nucleotide-binding</keyword>
<comment type="cofactor">
    <cofactor evidence="1">
        <name>Mg(2+)</name>
        <dbReference type="ChEBI" id="CHEBI:18420"/>
    </cofactor>
</comment>
<protein>
    <recommendedName>
        <fullName evidence="1">ATP-dependent DNA helicase</fullName>
        <ecNumber evidence="1">5.6.2.3</ecNumber>
    </recommendedName>
</protein>
<dbReference type="GO" id="GO:0000723">
    <property type="term" value="P:telomere maintenance"/>
    <property type="evidence" value="ECO:0007669"/>
    <property type="project" value="InterPro"/>
</dbReference>
<name>A0A8H6LXQ1_9AGAR</name>
<comment type="caution">
    <text evidence="4">The sequence shown here is derived from an EMBL/GenBank/DDBJ whole genome shotgun (WGS) entry which is preliminary data.</text>
</comment>
<gene>
    <name evidence="4" type="ORF">DFP72DRAFT_824856</name>
</gene>
<keyword evidence="1" id="KW-0227">DNA damage</keyword>
<feature type="non-terminal residue" evidence="4">
    <location>
        <position position="122"/>
    </location>
</feature>
<keyword evidence="1" id="KW-0234">DNA repair</keyword>
<keyword evidence="1" id="KW-0378">Hydrolase</keyword>
<dbReference type="Pfam" id="PF05970">
    <property type="entry name" value="PIF1"/>
    <property type="match status" value="1"/>
</dbReference>
<reference evidence="4 5" key="1">
    <citation type="submission" date="2020-07" db="EMBL/GenBank/DDBJ databases">
        <title>Comparative genomics of pyrophilous fungi reveals a link between fire events and developmental genes.</title>
        <authorList>
            <consortium name="DOE Joint Genome Institute"/>
            <person name="Steindorff A.S."/>
            <person name="Carver A."/>
            <person name="Calhoun S."/>
            <person name="Stillman K."/>
            <person name="Liu H."/>
            <person name="Lipzen A."/>
            <person name="Pangilinan J."/>
            <person name="Labutti K."/>
            <person name="Bruns T.D."/>
            <person name="Grigoriev I.V."/>
        </authorList>
    </citation>
    <scope>NUCLEOTIDE SEQUENCE [LARGE SCALE GENOMIC DNA]</scope>
    <source>
        <strain evidence="4 5">CBS 144469</strain>
    </source>
</reference>
<evidence type="ECO:0000256" key="1">
    <source>
        <dbReference type="RuleBase" id="RU363044"/>
    </source>
</evidence>
<evidence type="ECO:0000313" key="4">
    <source>
        <dbReference type="EMBL" id="KAF6744981.1"/>
    </source>
</evidence>
<keyword evidence="1" id="KW-0233">DNA recombination</keyword>
<comment type="similarity">
    <text evidence="1">Belongs to the helicase family.</text>
</comment>
<dbReference type="Gene3D" id="3.40.50.300">
    <property type="entry name" value="P-loop containing nucleotide triphosphate hydrolases"/>
    <property type="match status" value="1"/>
</dbReference>
<evidence type="ECO:0000259" key="3">
    <source>
        <dbReference type="Pfam" id="PF05970"/>
    </source>
</evidence>
<keyword evidence="2" id="KW-0472">Membrane</keyword>
<keyword evidence="1" id="KW-0347">Helicase</keyword>
<dbReference type="InterPro" id="IPR010285">
    <property type="entry name" value="DNA_helicase_pif1-like_DEAD"/>
</dbReference>
<dbReference type="GO" id="GO:0005524">
    <property type="term" value="F:ATP binding"/>
    <property type="evidence" value="ECO:0007669"/>
    <property type="project" value="UniProtKB-KW"/>
</dbReference>
<feature type="domain" description="DNA helicase Pif1-like DEAD-box helicase" evidence="3">
    <location>
        <begin position="15"/>
        <end position="122"/>
    </location>
</feature>
<organism evidence="4 5">
    <name type="scientific">Ephemerocybe angulata</name>
    <dbReference type="NCBI Taxonomy" id="980116"/>
    <lineage>
        <taxon>Eukaryota</taxon>
        <taxon>Fungi</taxon>
        <taxon>Dikarya</taxon>
        <taxon>Basidiomycota</taxon>
        <taxon>Agaricomycotina</taxon>
        <taxon>Agaricomycetes</taxon>
        <taxon>Agaricomycetidae</taxon>
        <taxon>Agaricales</taxon>
        <taxon>Agaricineae</taxon>
        <taxon>Psathyrellaceae</taxon>
        <taxon>Ephemerocybe</taxon>
    </lineage>
</organism>
<dbReference type="PANTHER" id="PTHR47642:SF5">
    <property type="entry name" value="ATP-DEPENDENT DNA HELICASE"/>
    <property type="match status" value="1"/>
</dbReference>
<keyword evidence="2" id="KW-1133">Transmembrane helix</keyword>
<dbReference type="Proteomes" id="UP000521943">
    <property type="component" value="Unassembled WGS sequence"/>
</dbReference>
<comment type="catalytic activity">
    <reaction evidence="1">
        <text>ATP + H2O = ADP + phosphate + H(+)</text>
        <dbReference type="Rhea" id="RHEA:13065"/>
        <dbReference type="ChEBI" id="CHEBI:15377"/>
        <dbReference type="ChEBI" id="CHEBI:15378"/>
        <dbReference type="ChEBI" id="CHEBI:30616"/>
        <dbReference type="ChEBI" id="CHEBI:43474"/>
        <dbReference type="ChEBI" id="CHEBI:456216"/>
        <dbReference type="EC" id="5.6.2.3"/>
    </reaction>
</comment>
<evidence type="ECO:0000313" key="5">
    <source>
        <dbReference type="Proteomes" id="UP000521943"/>
    </source>
</evidence>
<sequence>MHVADVIREFSLQTNPEQHRAFRIISDHITMGGTQLMMYVGGSGGTGKSHVIRAVVTLLGRLGRRSELLIGAPTGIAAVLIGGSTLHSLAMVNPSGRMGNSSKLQEIWRGVRYLVVDEISMV</sequence>
<dbReference type="OrthoDB" id="432234at2759"/>
<keyword evidence="5" id="KW-1185">Reference proteome</keyword>